<dbReference type="HOGENOM" id="CLU_2236043_0_0_1"/>
<organism evidence="1 2">
    <name type="scientific">Aspergillus ruber (strain CBS 135680)</name>
    <dbReference type="NCBI Taxonomy" id="1388766"/>
    <lineage>
        <taxon>Eukaryota</taxon>
        <taxon>Fungi</taxon>
        <taxon>Dikarya</taxon>
        <taxon>Ascomycota</taxon>
        <taxon>Pezizomycotina</taxon>
        <taxon>Eurotiomycetes</taxon>
        <taxon>Eurotiomycetidae</taxon>
        <taxon>Eurotiales</taxon>
        <taxon>Aspergillaceae</taxon>
        <taxon>Aspergillus</taxon>
        <taxon>Aspergillus subgen. Aspergillus</taxon>
    </lineage>
</organism>
<name>A0A017SS04_ASPRC</name>
<dbReference type="EMBL" id="KK088411">
    <property type="protein sequence ID" value="EYE99777.1"/>
    <property type="molecule type" value="Genomic_DNA"/>
</dbReference>
<dbReference type="AlphaFoldDB" id="A0A017SS04"/>
<gene>
    <name evidence="1" type="ORF">EURHEDRAFT_535362</name>
</gene>
<dbReference type="RefSeq" id="XP_040643465.1">
    <property type="nucleotide sequence ID" value="XM_040787317.1"/>
</dbReference>
<evidence type="ECO:0000313" key="1">
    <source>
        <dbReference type="EMBL" id="EYE99777.1"/>
    </source>
</evidence>
<keyword evidence="2" id="KW-1185">Reference proteome</keyword>
<reference evidence="2" key="1">
    <citation type="journal article" date="2014" name="Nat. Commun.">
        <title>Genomic adaptations of the halophilic Dead Sea filamentous fungus Eurotium rubrum.</title>
        <authorList>
            <person name="Kis-Papo T."/>
            <person name="Weig A.R."/>
            <person name="Riley R."/>
            <person name="Persoh D."/>
            <person name="Salamov A."/>
            <person name="Sun H."/>
            <person name="Lipzen A."/>
            <person name="Wasser S.P."/>
            <person name="Rambold G."/>
            <person name="Grigoriev I.V."/>
            <person name="Nevo E."/>
        </authorList>
    </citation>
    <scope>NUCLEOTIDE SEQUENCE [LARGE SCALE GENOMIC DNA]</scope>
    <source>
        <strain evidence="2">CBS 135680</strain>
    </source>
</reference>
<protein>
    <submittedName>
        <fullName evidence="1">Uncharacterized protein</fullName>
    </submittedName>
</protein>
<dbReference type="GeneID" id="63702441"/>
<dbReference type="Proteomes" id="UP000019804">
    <property type="component" value="Unassembled WGS sequence"/>
</dbReference>
<proteinExistence type="predicted"/>
<evidence type="ECO:0000313" key="2">
    <source>
        <dbReference type="Proteomes" id="UP000019804"/>
    </source>
</evidence>
<accession>A0A017SS04</accession>
<sequence length="105" mass="11421">MAGASRKDILSLIIGFLVFAFGYSDVAASYLAEFTQPFCPPYLDWGQISRAAAVISEQATQLKFLKGADKSMRMTVAVDKLYDMCLCKDTTAVKSVLAIPQLQGC</sequence>